<proteinExistence type="predicted"/>
<organism evidence="1">
    <name type="scientific">Oppiella nova</name>
    <dbReference type="NCBI Taxonomy" id="334625"/>
    <lineage>
        <taxon>Eukaryota</taxon>
        <taxon>Metazoa</taxon>
        <taxon>Ecdysozoa</taxon>
        <taxon>Arthropoda</taxon>
        <taxon>Chelicerata</taxon>
        <taxon>Arachnida</taxon>
        <taxon>Acari</taxon>
        <taxon>Acariformes</taxon>
        <taxon>Sarcoptiformes</taxon>
        <taxon>Oribatida</taxon>
        <taxon>Brachypylina</taxon>
        <taxon>Oppioidea</taxon>
        <taxon>Oppiidae</taxon>
        <taxon>Oppiella</taxon>
    </lineage>
</organism>
<name>A0A7R9MMP0_9ACAR</name>
<sequence length="53" mass="5985">MKSFWLTGKQEVTSPISFLSDSSKMSPKSEELSFESMEVSLNGSNRFKSVQYS</sequence>
<dbReference type="EMBL" id="OC944195">
    <property type="protein sequence ID" value="CAD7662787.1"/>
    <property type="molecule type" value="Genomic_DNA"/>
</dbReference>
<dbReference type="EMBL" id="CAJPVJ010029370">
    <property type="protein sequence ID" value="CAG2179924.1"/>
    <property type="molecule type" value="Genomic_DNA"/>
</dbReference>
<reference evidence="1" key="1">
    <citation type="submission" date="2020-11" db="EMBL/GenBank/DDBJ databases">
        <authorList>
            <person name="Tran Van P."/>
        </authorList>
    </citation>
    <scope>NUCLEOTIDE SEQUENCE</scope>
</reference>
<accession>A0A7R9MMP0</accession>
<keyword evidence="2" id="KW-1185">Reference proteome</keyword>
<evidence type="ECO:0000313" key="1">
    <source>
        <dbReference type="EMBL" id="CAD7662787.1"/>
    </source>
</evidence>
<dbReference type="AlphaFoldDB" id="A0A7R9MMP0"/>
<protein>
    <submittedName>
        <fullName evidence="1">Uncharacterized protein</fullName>
    </submittedName>
</protein>
<gene>
    <name evidence="1" type="ORF">ONB1V03_LOCUS19347</name>
</gene>
<dbReference type="Proteomes" id="UP000728032">
    <property type="component" value="Unassembled WGS sequence"/>
</dbReference>
<feature type="non-terminal residue" evidence="1">
    <location>
        <position position="53"/>
    </location>
</feature>
<evidence type="ECO:0000313" key="2">
    <source>
        <dbReference type="Proteomes" id="UP000728032"/>
    </source>
</evidence>